<feature type="compositionally biased region" description="Polar residues" evidence="4">
    <location>
        <begin position="114"/>
        <end position="129"/>
    </location>
</feature>
<feature type="compositionally biased region" description="Gly residues" evidence="4">
    <location>
        <begin position="7"/>
        <end position="28"/>
    </location>
</feature>
<organism evidence="6">
    <name type="scientific">Gordonia amarae</name>
    <dbReference type="NCBI Taxonomy" id="36821"/>
    <lineage>
        <taxon>Bacteria</taxon>
        <taxon>Bacillati</taxon>
        <taxon>Actinomycetota</taxon>
        <taxon>Actinomycetes</taxon>
        <taxon>Mycobacteriales</taxon>
        <taxon>Gordoniaceae</taxon>
        <taxon>Gordonia</taxon>
    </lineage>
</organism>
<comment type="similarity">
    <text evidence="1">Belongs to the peptidase S1C family.</text>
</comment>
<dbReference type="EMBL" id="CP045810">
    <property type="protein sequence ID" value="QHN40884.1"/>
    <property type="molecule type" value="Genomic_DNA"/>
</dbReference>
<accession>A0A857L119</accession>
<dbReference type="PANTHER" id="PTHR43343">
    <property type="entry name" value="PEPTIDASE S12"/>
    <property type="match status" value="1"/>
</dbReference>
<dbReference type="GO" id="GO:0004252">
    <property type="term" value="F:serine-type endopeptidase activity"/>
    <property type="evidence" value="ECO:0007669"/>
    <property type="project" value="InterPro"/>
</dbReference>
<proteinExistence type="inferred from homology"/>
<dbReference type="GO" id="GO:0006508">
    <property type="term" value="P:proteolysis"/>
    <property type="evidence" value="ECO:0007669"/>
    <property type="project" value="UniProtKB-KW"/>
</dbReference>
<dbReference type="SMART" id="SM00228">
    <property type="entry name" value="PDZ"/>
    <property type="match status" value="1"/>
</dbReference>
<evidence type="ECO:0000256" key="5">
    <source>
        <dbReference type="SAM" id="Phobius"/>
    </source>
</evidence>
<keyword evidence="5" id="KW-0812">Transmembrane</keyword>
<dbReference type="Gene3D" id="2.30.42.10">
    <property type="match status" value="1"/>
</dbReference>
<evidence type="ECO:0000256" key="2">
    <source>
        <dbReference type="ARBA" id="ARBA00022670"/>
    </source>
</evidence>
<dbReference type="InterPro" id="IPR001940">
    <property type="entry name" value="Peptidase_S1C"/>
</dbReference>
<gene>
    <name evidence="6" type="ORF">GII30_18500</name>
</gene>
<dbReference type="Pfam" id="PF13365">
    <property type="entry name" value="Trypsin_2"/>
    <property type="match status" value="1"/>
</dbReference>
<feature type="compositionally biased region" description="Polar residues" evidence="4">
    <location>
        <begin position="150"/>
        <end position="183"/>
    </location>
</feature>
<feature type="compositionally biased region" description="Low complexity" evidence="4">
    <location>
        <begin position="91"/>
        <end position="111"/>
    </location>
</feature>
<feature type="region of interest" description="Disordered" evidence="4">
    <location>
        <begin position="223"/>
        <end position="254"/>
    </location>
</feature>
<name>A0A857L119_9ACTN</name>
<dbReference type="InterPro" id="IPR009003">
    <property type="entry name" value="Peptidase_S1_PA"/>
</dbReference>
<dbReference type="PANTHER" id="PTHR43343:SF3">
    <property type="entry name" value="PROTEASE DO-LIKE 8, CHLOROPLASTIC"/>
    <property type="match status" value="1"/>
</dbReference>
<reference evidence="6" key="1">
    <citation type="journal article" date="2021" name="Nat. Microbiol.">
        <title>Cocultivation of an ultrasmall environmental parasitic bacterium with lytic ability against bacteria associated with wastewater foams.</title>
        <authorList>
            <person name="Batinovic S."/>
            <person name="Rose J.J.A."/>
            <person name="Ratcliffe J."/>
            <person name="Seviour R.J."/>
            <person name="Petrovski S."/>
        </authorList>
    </citation>
    <scope>NUCLEOTIDE SEQUENCE</scope>
    <source>
        <strain evidence="6">CON44</strain>
    </source>
</reference>
<protein>
    <submittedName>
        <fullName evidence="6">PDZ domain-containing protein</fullName>
    </submittedName>
</protein>
<dbReference type="Gene3D" id="2.40.10.10">
    <property type="entry name" value="Trypsin-like serine proteases"/>
    <property type="match status" value="2"/>
</dbReference>
<dbReference type="SUPFAM" id="SSF50156">
    <property type="entry name" value="PDZ domain-like"/>
    <property type="match status" value="1"/>
</dbReference>
<feature type="compositionally biased region" description="Low complexity" evidence="4">
    <location>
        <begin position="54"/>
        <end position="64"/>
    </location>
</feature>
<feature type="region of interest" description="Disordered" evidence="4">
    <location>
        <begin position="1"/>
        <end position="194"/>
    </location>
</feature>
<evidence type="ECO:0000256" key="1">
    <source>
        <dbReference type="ARBA" id="ARBA00010541"/>
    </source>
</evidence>
<dbReference type="InterPro" id="IPR001478">
    <property type="entry name" value="PDZ"/>
</dbReference>
<keyword evidence="5" id="KW-0472">Membrane</keyword>
<dbReference type="InterPro" id="IPR051201">
    <property type="entry name" value="Chloro_Bact_Ser_Proteases"/>
</dbReference>
<dbReference type="Pfam" id="PF13180">
    <property type="entry name" value="PDZ_2"/>
    <property type="match status" value="1"/>
</dbReference>
<keyword evidence="5" id="KW-1133">Transmembrane helix</keyword>
<dbReference type="InterPro" id="IPR036034">
    <property type="entry name" value="PDZ_sf"/>
</dbReference>
<keyword evidence="2" id="KW-0645">Protease</keyword>
<feature type="compositionally biased region" description="Low complexity" evidence="4">
    <location>
        <begin position="133"/>
        <end position="149"/>
    </location>
</feature>
<dbReference type="SUPFAM" id="SSF50494">
    <property type="entry name" value="Trypsin-like serine proteases"/>
    <property type="match status" value="1"/>
</dbReference>
<evidence type="ECO:0000256" key="4">
    <source>
        <dbReference type="SAM" id="MobiDB-lite"/>
    </source>
</evidence>
<dbReference type="AlphaFoldDB" id="A0A857L119"/>
<sequence>MRRTTMTGGGSQSGFPGYGDPGASGGVGDSQNQAGSPDPASATTRIDRDSVSTPGASAPGNPAPGAGGFGEQPTTAVPNPFAGQFGTGSIPAQPAAAQPNPAQSAWANPAAGQPVSTQHVQGQQVSGQPNPSPYGGAYAPAGYPAYGAATPSQQSYPGAQPATSPFGPATTQQQPLSPDPRTNGQPAPKKKGGRKALAAAGVVTLALVAGVGGGVLGANLADDDTPAASTTATNGPLGGDPNSQATQQVDAPKGSVQDVATRVLPSVVSIDVVVGNQQGEGSGVVLSADGIIMTNNHVVSLTGSPADAVQVNFSDGTSARAKVLGTDTISDIAVLKVDKTGLRPISVGTSKNLAVGQDVIAIGAPLGLAGTVTTGIISALNRPVSTSRESGTTSVIDAIQTDAAINPGNSGGALVNAKGALIGINTAIATLGGSSSSEAGSGSIGLGFAIPIDQAYRVAKQLQENGTATHAGLGVSVRQSAGGTGQTGALLSDVQASGPAGKAGIPRGAVVTKFGDRLIASGDALVAAVRSHEPGEQVEVTYEVNGQAKTTTVTLEELKVG</sequence>
<keyword evidence="3" id="KW-0378">Hydrolase</keyword>
<feature type="transmembrane region" description="Helical" evidence="5">
    <location>
        <begin position="196"/>
        <end position="216"/>
    </location>
</feature>
<dbReference type="PRINTS" id="PR00834">
    <property type="entry name" value="PROTEASES2C"/>
</dbReference>
<evidence type="ECO:0000313" key="6">
    <source>
        <dbReference type="EMBL" id="QHN40884.1"/>
    </source>
</evidence>
<evidence type="ECO:0000256" key="3">
    <source>
        <dbReference type="ARBA" id="ARBA00022801"/>
    </source>
</evidence>
<dbReference type="InterPro" id="IPR043504">
    <property type="entry name" value="Peptidase_S1_PA_chymotrypsin"/>
</dbReference>